<proteinExistence type="predicted"/>
<evidence type="ECO:0000313" key="3">
    <source>
        <dbReference type="Proteomes" id="UP000317043"/>
    </source>
</evidence>
<name>A0A543B1R5_9ACTN</name>
<evidence type="ECO:0000259" key="1">
    <source>
        <dbReference type="Pfam" id="PF09350"/>
    </source>
</evidence>
<sequence length="129" mass="14677">MTSRYESAIDKAIREAEARGEFKNLPGAGKPLPNHNELTDEDWWLKSFIQRENLTGLLPSTLALRKELDNLDESLRRLAEEDRVRSLVADLNTRVEKARRGVLDGPPVNVAPLDVDEVVSRWQTVRSSR</sequence>
<protein>
    <submittedName>
        <fullName evidence="2">Uncharacterized protein DUF1992</fullName>
    </submittedName>
</protein>
<accession>A0A543B1R5</accession>
<dbReference type="OrthoDB" id="3395286at2"/>
<comment type="caution">
    <text evidence="2">The sequence shown here is derived from an EMBL/GenBank/DDBJ whole genome shotgun (WGS) entry which is preliminary data.</text>
</comment>
<dbReference type="RefSeq" id="WP_142043556.1">
    <property type="nucleotide sequence ID" value="NZ_JBHTGS010000003.1"/>
</dbReference>
<dbReference type="AlphaFoldDB" id="A0A543B1R5"/>
<gene>
    <name evidence="2" type="ORF">FB566_4355</name>
</gene>
<dbReference type="Pfam" id="PF09350">
    <property type="entry name" value="DJC28_CD"/>
    <property type="match status" value="1"/>
</dbReference>
<organism evidence="2 3">
    <name type="scientific">Stackebrandtia endophytica</name>
    <dbReference type="NCBI Taxonomy" id="1496996"/>
    <lineage>
        <taxon>Bacteria</taxon>
        <taxon>Bacillati</taxon>
        <taxon>Actinomycetota</taxon>
        <taxon>Actinomycetes</taxon>
        <taxon>Glycomycetales</taxon>
        <taxon>Glycomycetaceae</taxon>
        <taxon>Stackebrandtia</taxon>
    </lineage>
</organism>
<evidence type="ECO:0000313" key="2">
    <source>
        <dbReference type="EMBL" id="TQL78761.1"/>
    </source>
</evidence>
<keyword evidence="3" id="KW-1185">Reference proteome</keyword>
<dbReference type="EMBL" id="VFOW01000001">
    <property type="protein sequence ID" value="TQL78761.1"/>
    <property type="molecule type" value="Genomic_DNA"/>
</dbReference>
<feature type="domain" description="DnaJ homologue subfamily C member 28 conserved" evidence="1">
    <location>
        <begin position="9"/>
        <end position="76"/>
    </location>
</feature>
<dbReference type="Proteomes" id="UP000317043">
    <property type="component" value="Unassembled WGS sequence"/>
</dbReference>
<dbReference type="InterPro" id="IPR018961">
    <property type="entry name" value="DnaJ_homolog_subfam-C_membr-28"/>
</dbReference>
<reference evidence="2 3" key="1">
    <citation type="submission" date="2019-06" db="EMBL/GenBank/DDBJ databases">
        <title>Sequencing the genomes of 1000 actinobacteria strains.</title>
        <authorList>
            <person name="Klenk H.-P."/>
        </authorList>
    </citation>
    <scope>NUCLEOTIDE SEQUENCE [LARGE SCALE GENOMIC DNA]</scope>
    <source>
        <strain evidence="2 3">DSM 45928</strain>
    </source>
</reference>
<dbReference type="InParanoid" id="A0A543B1R5"/>